<organism evidence="3 4">
    <name type="scientific">Rapidithrix thailandica</name>
    <dbReference type="NCBI Taxonomy" id="413964"/>
    <lineage>
        <taxon>Bacteria</taxon>
        <taxon>Pseudomonadati</taxon>
        <taxon>Bacteroidota</taxon>
        <taxon>Cytophagia</taxon>
        <taxon>Cytophagales</taxon>
        <taxon>Flammeovirgaceae</taxon>
        <taxon>Rapidithrix</taxon>
    </lineage>
</organism>
<dbReference type="InterPro" id="IPR007484">
    <property type="entry name" value="Peptidase_M28"/>
</dbReference>
<dbReference type="SUPFAM" id="SSF53187">
    <property type="entry name" value="Zn-dependent exopeptidases"/>
    <property type="match status" value="1"/>
</dbReference>
<gene>
    <name evidence="3" type="ORF">AAG747_05225</name>
</gene>
<dbReference type="GO" id="GO:0006508">
    <property type="term" value="P:proteolysis"/>
    <property type="evidence" value="ECO:0007669"/>
    <property type="project" value="InterPro"/>
</dbReference>
<dbReference type="Proteomes" id="UP001403385">
    <property type="component" value="Unassembled WGS sequence"/>
</dbReference>
<sequence>MQKVQNFIHLVLIGVFIFLFNLPLSSQNMNRVREVTDSLCSPYMFGRGYLKNGDKRAAQYIRNHYQYAGLLAFSLKGYFQEFMMSINTFPEESVLKINNKTMKLGSEYILDGMSGAGKLKGDVFYFEDLHWVTKEDFASRDLSETILVYDQKLDQEIFKLTKEQQSKIYSAQAIILLADKLTQTLAQFQLPLPRIILKKALFPKDIKKVKIDVMAELIYGYPSQNVIGYIRGTAQPDSFVVFTAHYDHLGGIGEEVYFPGANDNASGVAMLIELANYFSKNPPEYSVAFMAFGGEEAGLIGSKFYTENTFFPLKKIKFLLNLDLFGTGEKGATVVNGSVFKEAFALLTEINKENNYITEIKSRGKAANSDHYFFSEKGVPAFFIYLMGDWEHYHDIQDQKPLPYTEFRDAFRLLVDFAERL</sequence>
<evidence type="ECO:0000259" key="2">
    <source>
        <dbReference type="Pfam" id="PF04389"/>
    </source>
</evidence>
<evidence type="ECO:0000256" key="1">
    <source>
        <dbReference type="SAM" id="Phobius"/>
    </source>
</evidence>
<dbReference type="InterPro" id="IPR045175">
    <property type="entry name" value="M28_fam"/>
</dbReference>
<reference evidence="3 4" key="1">
    <citation type="submission" date="2024-04" db="EMBL/GenBank/DDBJ databases">
        <title>Novel genus in family Flammeovirgaceae.</title>
        <authorList>
            <person name="Nguyen T.H."/>
            <person name="Vuong T.Q."/>
            <person name="Le H."/>
            <person name="Kim S.-G."/>
        </authorList>
    </citation>
    <scope>NUCLEOTIDE SEQUENCE [LARGE SCALE GENOMIC DNA]</scope>
    <source>
        <strain evidence="3 4">JCM 23209</strain>
    </source>
</reference>
<feature type="domain" description="Peptidase M28" evidence="2">
    <location>
        <begin position="225"/>
        <end position="400"/>
    </location>
</feature>
<comment type="caution">
    <text evidence="3">The sequence shown here is derived from an EMBL/GenBank/DDBJ whole genome shotgun (WGS) entry which is preliminary data.</text>
</comment>
<dbReference type="Gene3D" id="3.40.630.10">
    <property type="entry name" value="Zn peptidases"/>
    <property type="match status" value="1"/>
</dbReference>
<evidence type="ECO:0000313" key="3">
    <source>
        <dbReference type="EMBL" id="MEN7547298.1"/>
    </source>
</evidence>
<accession>A0AAW9S0H3</accession>
<feature type="transmembrane region" description="Helical" evidence="1">
    <location>
        <begin position="6"/>
        <end position="24"/>
    </location>
</feature>
<name>A0AAW9S0H3_9BACT</name>
<keyword evidence="1" id="KW-0812">Transmembrane</keyword>
<dbReference type="AlphaFoldDB" id="A0AAW9S0H3"/>
<keyword evidence="1" id="KW-0472">Membrane</keyword>
<dbReference type="RefSeq" id="WP_346820082.1">
    <property type="nucleotide sequence ID" value="NZ_JBDKWZ010000002.1"/>
</dbReference>
<keyword evidence="4" id="KW-1185">Reference proteome</keyword>
<dbReference type="GO" id="GO:0008235">
    <property type="term" value="F:metalloexopeptidase activity"/>
    <property type="evidence" value="ECO:0007669"/>
    <property type="project" value="InterPro"/>
</dbReference>
<keyword evidence="1" id="KW-1133">Transmembrane helix</keyword>
<dbReference type="PANTHER" id="PTHR12147:SF26">
    <property type="entry name" value="PEPTIDASE M28 DOMAIN-CONTAINING PROTEIN"/>
    <property type="match status" value="1"/>
</dbReference>
<dbReference type="PANTHER" id="PTHR12147">
    <property type="entry name" value="METALLOPEPTIDASE M28 FAMILY MEMBER"/>
    <property type="match status" value="1"/>
</dbReference>
<dbReference type="Pfam" id="PF04389">
    <property type="entry name" value="Peptidase_M28"/>
    <property type="match status" value="1"/>
</dbReference>
<dbReference type="Gene3D" id="3.50.30.30">
    <property type="match status" value="1"/>
</dbReference>
<proteinExistence type="predicted"/>
<evidence type="ECO:0000313" key="4">
    <source>
        <dbReference type="Proteomes" id="UP001403385"/>
    </source>
</evidence>
<protein>
    <submittedName>
        <fullName evidence="3">M28 family peptidase</fullName>
    </submittedName>
</protein>
<dbReference type="EMBL" id="JBDKWZ010000002">
    <property type="protein sequence ID" value="MEN7547298.1"/>
    <property type="molecule type" value="Genomic_DNA"/>
</dbReference>